<dbReference type="EMBL" id="BSOR01000011">
    <property type="protein sequence ID" value="GLR63101.1"/>
    <property type="molecule type" value="Genomic_DNA"/>
</dbReference>
<organism evidence="1 2">
    <name type="scientific">Marinospirillum insulare</name>
    <dbReference type="NCBI Taxonomy" id="217169"/>
    <lineage>
        <taxon>Bacteria</taxon>
        <taxon>Pseudomonadati</taxon>
        <taxon>Pseudomonadota</taxon>
        <taxon>Gammaproteobacteria</taxon>
        <taxon>Oceanospirillales</taxon>
        <taxon>Oceanospirillaceae</taxon>
        <taxon>Marinospirillum</taxon>
    </lineage>
</organism>
<dbReference type="NCBIfam" id="TIGR03011">
    <property type="entry name" value="sulf_tusB_dsrH"/>
    <property type="match status" value="1"/>
</dbReference>
<dbReference type="RefSeq" id="WP_027849546.1">
    <property type="nucleotide sequence ID" value="NZ_BSOR01000011.1"/>
</dbReference>
<gene>
    <name evidence="1" type="ORF">GCM10007878_05360</name>
</gene>
<evidence type="ECO:0000313" key="2">
    <source>
        <dbReference type="Proteomes" id="UP001156682"/>
    </source>
</evidence>
<dbReference type="Gene3D" id="3.40.1260.10">
    <property type="entry name" value="DsrEFH-like"/>
    <property type="match status" value="1"/>
</dbReference>
<keyword evidence="2" id="KW-1185">Reference proteome</keyword>
<accession>A0ABQ5ZUI1</accession>
<name>A0ABQ5ZUI1_9GAMM</name>
<dbReference type="PANTHER" id="PTHR37526:SF1">
    <property type="entry name" value="PROTEIN TUSB"/>
    <property type="match status" value="1"/>
</dbReference>
<protein>
    <recommendedName>
        <fullName evidence="3">tRNA 2-thiouridine synthesizing protein B</fullName>
    </recommendedName>
</protein>
<dbReference type="InterPro" id="IPR027396">
    <property type="entry name" value="DsrEFH-like"/>
</dbReference>
<dbReference type="Pfam" id="PF04077">
    <property type="entry name" value="DsrH"/>
    <property type="match status" value="1"/>
</dbReference>
<proteinExistence type="predicted"/>
<evidence type="ECO:0000313" key="1">
    <source>
        <dbReference type="EMBL" id="GLR63101.1"/>
    </source>
</evidence>
<dbReference type="InterPro" id="IPR007215">
    <property type="entry name" value="Sulphur_relay_TusB/DsrH"/>
</dbReference>
<dbReference type="PANTHER" id="PTHR37526">
    <property type="entry name" value="PROTEIN TUSB"/>
    <property type="match status" value="1"/>
</dbReference>
<dbReference type="Proteomes" id="UP001156682">
    <property type="component" value="Unassembled WGS sequence"/>
</dbReference>
<sequence>MASLHQLNAQHKLANCLKLLAKTDSLVLIEAAVALAVQADFLQQLPQGVSVFALSSDLQARGLLNNCSPAIQPLSDAEWVAASLEADRVCSW</sequence>
<comment type="caution">
    <text evidence="1">The sequence shown here is derived from an EMBL/GenBank/DDBJ whole genome shotgun (WGS) entry which is preliminary data.</text>
</comment>
<dbReference type="SUPFAM" id="SSF75169">
    <property type="entry name" value="DsrEFH-like"/>
    <property type="match status" value="1"/>
</dbReference>
<reference evidence="2" key="1">
    <citation type="journal article" date="2019" name="Int. J. Syst. Evol. Microbiol.">
        <title>The Global Catalogue of Microorganisms (GCM) 10K type strain sequencing project: providing services to taxonomists for standard genome sequencing and annotation.</title>
        <authorList>
            <consortium name="The Broad Institute Genomics Platform"/>
            <consortium name="The Broad Institute Genome Sequencing Center for Infectious Disease"/>
            <person name="Wu L."/>
            <person name="Ma J."/>
        </authorList>
    </citation>
    <scope>NUCLEOTIDE SEQUENCE [LARGE SCALE GENOMIC DNA]</scope>
    <source>
        <strain evidence="2">NBRC 100033</strain>
    </source>
</reference>
<evidence type="ECO:0008006" key="3">
    <source>
        <dbReference type="Google" id="ProtNLM"/>
    </source>
</evidence>